<dbReference type="EMBL" id="JABMCH010000064">
    <property type="protein sequence ID" value="NUU47750.1"/>
    <property type="molecule type" value="Genomic_DNA"/>
</dbReference>
<dbReference type="PANTHER" id="PTHR43301">
    <property type="entry name" value="ARABINAN ENDO-1,5-ALPHA-L-ARABINOSIDASE"/>
    <property type="match status" value="1"/>
</dbReference>
<dbReference type="Gene3D" id="2.115.10.20">
    <property type="entry name" value="Glycosyl hydrolase domain, family 43"/>
    <property type="match status" value="1"/>
</dbReference>
<dbReference type="GO" id="GO:0005975">
    <property type="term" value="P:carbohydrate metabolic process"/>
    <property type="evidence" value="ECO:0007669"/>
    <property type="project" value="InterPro"/>
</dbReference>
<dbReference type="AlphaFoldDB" id="A0A7Y6EHQ9"/>
<evidence type="ECO:0000256" key="3">
    <source>
        <dbReference type="ARBA" id="ARBA00022801"/>
    </source>
</evidence>
<dbReference type="InterPro" id="IPR023296">
    <property type="entry name" value="Glyco_hydro_beta-prop_sf"/>
</dbReference>
<protein>
    <submittedName>
        <fullName evidence="8">Arabinan endo-1,5-alpha-L-arabinosidase</fullName>
    </submittedName>
</protein>
<evidence type="ECO:0000256" key="7">
    <source>
        <dbReference type="RuleBase" id="RU361187"/>
    </source>
</evidence>
<dbReference type="GO" id="GO:0004553">
    <property type="term" value="F:hydrolase activity, hydrolyzing O-glycosyl compounds"/>
    <property type="evidence" value="ECO:0007669"/>
    <property type="project" value="InterPro"/>
</dbReference>
<evidence type="ECO:0000256" key="4">
    <source>
        <dbReference type="ARBA" id="ARBA00023295"/>
    </source>
</evidence>
<dbReference type="InterPro" id="IPR050727">
    <property type="entry name" value="GH43_arabinanases"/>
</dbReference>
<dbReference type="PANTHER" id="PTHR43301:SF3">
    <property type="entry name" value="ARABINAN ENDO-1,5-ALPHA-L-ARABINOSIDASE A-RELATED"/>
    <property type="match status" value="1"/>
</dbReference>
<dbReference type="PROSITE" id="PS51257">
    <property type="entry name" value="PROKAR_LIPOPROTEIN"/>
    <property type="match status" value="1"/>
</dbReference>
<keyword evidence="3 7" id="KW-0378">Hydrolase</keyword>
<dbReference type="SUPFAM" id="SSF75005">
    <property type="entry name" value="Arabinanase/levansucrase/invertase"/>
    <property type="match status" value="1"/>
</dbReference>
<comment type="similarity">
    <text evidence="2 7">Belongs to the glycosyl hydrolase 43 family.</text>
</comment>
<evidence type="ECO:0000256" key="1">
    <source>
        <dbReference type="ARBA" id="ARBA00004834"/>
    </source>
</evidence>
<name>A0A7Y6EHQ9_9SPHN</name>
<gene>
    <name evidence="8" type="ORF">HP438_12275</name>
</gene>
<dbReference type="InterPro" id="IPR006710">
    <property type="entry name" value="Glyco_hydro_43"/>
</dbReference>
<sequence>MTGGPRSPPAPIGGRIPTVKRITLLALLVLASACGSGNGGLAIAPAANAPTSSPLPAPSSATPAAGTLALIGDIGAVHDPAILKDGATYYLFTTGNAGNEGGLLALRTSTDLRDWTLRGPSYLSLPAWSKSAVPGATGMWAPDISKVNGQYRLYYSISTFGTNRSAIGLATATKIDPNAPAANWVDQGPVIRSQTSDNFNAIDPMTFTDASGNDWMVFGSYWSGIKLIRLDPITGLRLAGDPAPHALAERPAPDAVEGPYIIRHGSYYYLFVSFDACCQGVKSSYYTVVGRSSAPDGPYVDRDGRAMLQGGGTVVLTNGRGDGSRFIGRGGVAVLQQADGDFIVYHAYDTQRNGIPTLQIQRLGWTTDGWPVAQ</sequence>
<evidence type="ECO:0000256" key="5">
    <source>
        <dbReference type="PIRSR" id="PIRSR606710-1"/>
    </source>
</evidence>
<evidence type="ECO:0000256" key="6">
    <source>
        <dbReference type="PIRSR" id="PIRSR606710-2"/>
    </source>
</evidence>
<evidence type="ECO:0000313" key="9">
    <source>
        <dbReference type="Proteomes" id="UP000536441"/>
    </source>
</evidence>
<dbReference type="Pfam" id="PF04616">
    <property type="entry name" value="Glyco_hydro_43"/>
    <property type="match status" value="1"/>
</dbReference>
<feature type="site" description="Important for catalytic activity, responsible for pKa modulation of the active site Glu and correct orientation of both the proton donor and substrate" evidence="6">
    <location>
        <position position="203"/>
    </location>
</feature>
<comment type="pathway">
    <text evidence="1">Glycan metabolism; L-arabinan degradation.</text>
</comment>
<accession>A0A7Y6EHQ9</accession>
<feature type="active site" description="Proton acceptor" evidence="5">
    <location>
        <position position="79"/>
    </location>
</feature>
<reference evidence="8 9" key="1">
    <citation type="submission" date="2020-05" db="EMBL/GenBank/DDBJ databases">
        <title>Genome Sequencing of Type Strains.</title>
        <authorList>
            <person name="Lemaire J.F."/>
            <person name="Inderbitzin P."/>
            <person name="Gregorio O.A."/>
            <person name="Collins S.B."/>
            <person name="Wespe N."/>
            <person name="Knight-Connoni V."/>
        </authorList>
    </citation>
    <scope>NUCLEOTIDE SEQUENCE [LARGE SCALE GENOMIC DNA]</scope>
    <source>
        <strain evidence="8 9">DSM 100049</strain>
    </source>
</reference>
<evidence type="ECO:0000256" key="2">
    <source>
        <dbReference type="ARBA" id="ARBA00009865"/>
    </source>
</evidence>
<evidence type="ECO:0000313" key="8">
    <source>
        <dbReference type="EMBL" id="NUU47750.1"/>
    </source>
</evidence>
<dbReference type="CDD" id="cd08998">
    <property type="entry name" value="GH43_Arb43a-like"/>
    <property type="match status" value="1"/>
</dbReference>
<proteinExistence type="inferred from homology"/>
<organism evidence="8 9">
    <name type="scientific">Sphingomonas zeae</name>
    <dbReference type="NCBI Taxonomy" id="1646122"/>
    <lineage>
        <taxon>Bacteria</taxon>
        <taxon>Pseudomonadati</taxon>
        <taxon>Pseudomonadota</taxon>
        <taxon>Alphaproteobacteria</taxon>
        <taxon>Sphingomonadales</taxon>
        <taxon>Sphingomonadaceae</taxon>
        <taxon>Sphingomonas</taxon>
    </lineage>
</organism>
<comment type="caution">
    <text evidence="8">The sequence shown here is derived from an EMBL/GenBank/DDBJ whole genome shotgun (WGS) entry which is preliminary data.</text>
</comment>
<feature type="active site" description="Proton donor" evidence="5">
    <location>
        <position position="257"/>
    </location>
</feature>
<dbReference type="Proteomes" id="UP000536441">
    <property type="component" value="Unassembled WGS sequence"/>
</dbReference>
<keyword evidence="9" id="KW-1185">Reference proteome</keyword>
<keyword evidence="4 7" id="KW-0326">Glycosidase</keyword>